<evidence type="ECO:0008006" key="5">
    <source>
        <dbReference type="Google" id="ProtNLM"/>
    </source>
</evidence>
<dbReference type="AlphaFoldDB" id="A0AAV6L776"/>
<dbReference type="Pfam" id="PF07714">
    <property type="entry name" value="PK_Tyr_Ser-Thr"/>
    <property type="match status" value="1"/>
</dbReference>
<dbReference type="PANTHER" id="PTHR31286:SF99">
    <property type="entry name" value="DUF4283 DOMAIN-CONTAINING PROTEIN"/>
    <property type="match status" value="1"/>
</dbReference>
<accession>A0AAV6L776</accession>
<feature type="domain" description="Serine-threonine/tyrosine-protein kinase catalytic" evidence="1">
    <location>
        <begin position="405"/>
        <end position="493"/>
    </location>
</feature>
<keyword evidence="4" id="KW-1185">Reference proteome</keyword>
<evidence type="ECO:0000259" key="2">
    <source>
        <dbReference type="Pfam" id="PF14111"/>
    </source>
</evidence>
<reference evidence="3" key="1">
    <citation type="submission" date="2020-08" db="EMBL/GenBank/DDBJ databases">
        <title>Plant Genome Project.</title>
        <authorList>
            <person name="Zhang R.-G."/>
        </authorList>
    </citation>
    <scope>NUCLEOTIDE SEQUENCE</scope>
    <source>
        <strain evidence="3">WSP0</strain>
        <tissue evidence="3">Leaf</tissue>
    </source>
</reference>
<feature type="domain" description="DUF4283" evidence="2">
    <location>
        <begin position="129"/>
        <end position="211"/>
    </location>
</feature>
<evidence type="ECO:0000259" key="1">
    <source>
        <dbReference type="Pfam" id="PF07714"/>
    </source>
</evidence>
<dbReference type="SUPFAM" id="SSF56112">
    <property type="entry name" value="Protein kinase-like (PK-like)"/>
    <property type="match status" value="1"/>
</dbReference>
<dbReference type="Gene3D" id="1.10.510.10">
    <property type="entry name" value="Transferase(Phosphotransferase) domain 1"/>
    <property type="match status" value="1"/>
</dbReference>
<evidence type="ECO:0000313" key="3">
    <source>
        <dbReference type="EMBL" id="KAG5560627.1"/>
    </source>
</evidence>
<dbReference type="InterPro" id="IPR001245">
    <property type="entry name" value="Ser-Thr/Tyr_kinase_cat_dom"/>
</dbReference>
<protein>
    <recommendedName>
        <fullName evidence="5">DUF4283 domain-containing protein</fullName>
    </recommendedName>
</protein>
<dbReference type="GO" id="GO:0004672">
    <property type="term" value="F:protein kinase activity"/>
    <property type="evidence" value="ECO:0007669"/>
    <property type="project" value="InterPro"/>
</dbReference>
<dbReference type="InterPro" id="IPR025558">
    <property type="entry name" value="DUF4283"/>
</dbReference>
<dbReference type="PANTHER" id="PTHR31286">
    <property type="entry name" value="GLYCINE-RICH CELL WALL STRUCTURAL PROTEIN 1.8-LIKE"/>
    <property type="match status" value="1"/>
</dbReference>
<dbReference type="InterPro" id="IPR011009">
    <property type="entry name" value="Kinase-like_dom_sf"/>
</dbReference>
<dbReference type="Proteomes" id="UP000823749">
    <property type="component" value="Chromosome 2"/>
</dbReference>
<dbReference type="Pfam" id="PF14111">
    <property type="entry name" value="DUF4283"/>
    <property type="match status" value="1"/>
</dbReference>
<sequence length="512" mass="56847">MAGVLMGNFPALLESLPNSRVSSQGYTIDLLDKAAAPTSDGPKIQDLKAELLQLKGLLAEKDKLLQQAVASRSGIPVPSSPVVPPVSWKDKVVAGETVVPRMALQYFAPFFVNEKLVVSPPEEVVLLGSEKWKDCVVGYFIDRKLPFRAVKSIAERIWAKFGLVDVLSNDEGFFFFQFDKVGAYRELIEAGPCHFGDRLLVLKQWHPHMCLEKEQVKKIPIWAQFYNVPLDLWTTQGLSYVASAVGKPLYADRTTETCQRLNYAKICVEIDVNSVLPDNFDIVLANGDKFSIKVWYPWRPLKCDKCKVFGHRTCQGVPKLGAKQQEDQFDQCEGGPGICLDEVHMPGFAQKVFCGGSTSDPNKFAVLQLSSDEVLPDGVDPLPFEAEFHDGLIQGLQPDIIPPAQKGKVTEKCDVYSFGVLTLEILMGSQPGELRSNLYSSVDNERVQLANVLDPRLPPPTSQKLRDELDSILNLAAVWCLCADPHSRPTMYDASQGIKEMRDDSIVFEELG</sequence>
<dbReference type="InterPro" id="IPR040256">
    <property type="entry name" value="At4g02000-like"/>
</dbReference>
<comment type="caution">
    <text evidence="3">The sequence shown here is derived from an EMBL/GenBank/DDBJ whole genome shotgun (WGS) entry which is preliminary data.</text>
</comment>
<dbReference type="EMBL" id="JACTNZ010000002">
    <property type="protein sequence ID" value="KAG5560627.1"/>
    <property type="molecule type" value="Genomic_DNA"/>
</dbReference>
<gene>
    <name evidence="3" type="ORF">RHGRI_003823</name>
</gene>
<evidence type="ECO:0000313" key="4">
    <source>
        <dbReference type="Proteomes" id="UP000823749"/>
    </source>
</evidence>
<organism evidence="3 4">
    <name type="scientific">Rhododendron griersonianum</name>
    <dbReference type="NCBI Taxonomy" id="479676"/>
    <lineage>
        <taxon>Eukaryota</taxon>
        <taxon>Viridiplantae</taxon>
        <taxon>Streptophyta</taxon>
        <taxon>Embryophyta</taxon>
        <taxon>Tracheophyta</taxon>
        <taxon>Spermatophyta</taxon>
        <taxon>Magnoliopsida</taxon>
        <taxon>eudicotyledons</taxon>
        <taxon>Gunneridae</taxon>
        <taxon>Pentapetalae</taxon>
        <taxon>asterids</taxon>
        <taxon>Ericales</taxon>
        <taxon>Ericaceae</taxon>
        <taxon>Ericoideae</taxon>
        <taxon>Rhodoreae</taxon>
        <taxon>Rhododendron</taxon>
    </lineage>
</organism>
<proteinExistence type="predicted"/>
<name>A0AAV6L776_9ERIC</name>